<name>A0A4Y7LAM2_PAPSO</name>
<gene>
    <name evidence="1" type="ORF">C5167_043794</name>
</gene>
<protein>
    <submittedName>
        <fullName evidence="1">Uncharacterized protein</fullName>
    </submittedName>
</protein>
<reference evidence="1 2" key="1">
    <citation type="journal article" date="2018" name="Science">
        <title>The opium poppy genome and morphinan production.</title>
        <authorList>
            <person name="Guo L."/>
            <person name="Winzer T."/>
            <person name="Yang X."/>
            <person name="Li Y."/>
            <person name="Ning Z."/>
            <person name="He Z."/>
            <person name="Teodor R."/>
            <person name="Lu Y."/>
            <person name="Bowser T.A."/>
            <person name="Graham I.A."/>
            <person name="Ye K."/>
        </authorList>
    </citation>
    <scope>NUCLEOTIDE SEQUENCE [LARGE SCALE GENOMIC DNA]</scope>
    <source>
        <strain evidence="2">cv. HN1</strain>
        <tissue evidence="1">Leaves</tissue>
    </source>
</reference>
<dbReference type="Proteomes" id="UP000316621">
    <property type="component" value="Chromosome 10"/>
</dbReference>
<evidence type="ECO:0000313" key="2">
    <source>
        <dbReference type="Proteomes" id="UP000316621"/>
    </source>
</evidence>
<organism evidence="1 2">
    <name type="scientific">Papaver somniferum</name>
    <name type="common">Opium poppy</name>
    <dbReference type="NCBI Taxonomy" id="3469"/>
    <lineage>
        <taxon>Eukaryota</taxon>
        <taxon>Viridiplantae</taxon>
        <taxon>Streptophyta</taxon>
        <taxon>Embryophyta</taxon>
        <taxon>Tracheophyta</taxon>
        <taxon>Spermatophyta</taxon>
        <taxon>Magnoliopsida</taxon>
        <taxon>Ranunculales</taxon>
        <taxon>Papaveraceae</taxon>
        <taxon>Papaveroideae</taxon>
        <taxon>Papaver</taxon>
    </lineage>
</organism>
<evidence type="ECO:0000313" key="1">
    <source>
        <dbReference type="EMBL" id="RZC81219.1"/>
    </source>
</evidence>
<sequence length="114" mass="13052">MQQHPYINPRRDHHLTMFQSHRFAVGTCFSSIDNEEQCTMDKTGEPILWRPTFLDIFAVLDKGNEGNETDLADSDAMAVLAGNEEPLRHESPQCDLSRCCRKNEDASLTYMSHH</sequence>
<keyword evidence="2" id="KW-1185">Reference proteome</keyword>
<dbReference type="Gramene" id="RZC81219">
    <property type="protein sequence ID" value="RZC81219"/>
    <property type="gene ID" value="C5167_043794"/>
</dbReference>
<dbReference type="EMBL" id="CM010724">
    <property type="protein sequence ID" value="RZC81219.1"/>
    <property type="molecule type" value="Genomic_DNA"/>
</dbReference>
<proteinExistence type="predicted"/>
<accession>A0A4Y7LAM2</accession>
<dbReference type="AlphaFoldDB" id="A0A4Y7LAM2"/>